<dbReference type="InterPro" id="IPR013103">
    <property type="entry name" value="RVT_2"/>
</dbReference>
<dbReference type="EMBL" id="QJKJ01005496">
    <property type="protein sequence ID" value="RDX90088.1"/>
    <property type="molecule type" value="Genomic_DNA"/>
</dbReference>
<accession>A0A371GHP6</accession>
<protein>
    <recommendedName>
        <fullName evidence="1">Reverse transcriptase Ty1/copia-type domain-containing protein</fullName>
    </recommendedName>
</protein>
<gene>
    <name evidence="2" type="ORF">CR513_28090</name>
</gene>
<evidence type="ECO:0000313" key="2">
    <source>
        <dbReference type="EMBL" id="RDX90088.1"/>
    </source>
</evidence>
<sequence length="128" mass="15221">MDVKNAFLNGIITKKVYLKQPFGFESNYFPNLIKLKKVLYGLKQALYGFESNYFPNLKHLVLGMKTKLFFYGKLGKVFNTFFRKNYYLHFTIVQIYVNDITFGAIDDSLREEFSKLMQKEFKMSMMEN</sequence>
<feature type="domain" description="Reverse transcriptase Ty1/copia-type" evidence="1">
    <location>
        <begin position="1"/>
        <end position="126"/>
    </location>
</feature>
<dbReference type="AlphaFoldDB" id="A0A371GHP6"/>
<dbReference type="Proteomes" id="UP000257109">
    <property type="component" value="Unassembled WGS sequence"/>
</dbReference>
<organism evidence="2 3">
    <name type="scientific">Mucuna pruriens</name>
    <name type="common">Velvet bean</name>
    <name type="synonym">Dolichos pruriens</name>
    <dbReference type="NCBI Taxonomy" id="157652"/>
    <lineage>
        <taxon>Eukaryota</taxon>
        <taxon>Viridiplantae</taxon>
        <taxon>Streptophyta</taxon>
        <taxon>Embryophyta</taxon>
        <taxon>Tracheophyta</taxon>
        <taxon>Spermatophyta</taxon>
        <taxon>Magnoliopsida</taxon>
        <taxon>eudicotyledons</taxon>
        <taxon>Gunneridae</taxon>
        <taxon>Pentapetalae</taxon>
        <taxon>rosids</taxon>
        <taxon>fabids</taxon>
        <taxon>Fabales</taxon>
        <taxon>Fabaceae</taxon>
        <taxon>Papilionoideae</taxon>
        <taxon>50 kb inversion clade</taxon>
        <taxon>NPAAA clade</taxon>
        <taxon>indigoferoid/millettioid clade</taxon>
        <taxon>Phaseoleae</taxon>
        <taxon>Mucuna</taxon>
    </lineage>
</organism>
<dbReference type="STRING" id="157652.A0A371GHP6"/>
<evidence type="ECO:0000259" key="1">
    <source>
        <dbReference type="Pfam" id="PF07727"/>
    </source>
</evidence>
<evidence type="ECO:0000313" key="3">
    <source>
        <dbReference type="Proteomes" id="UP000257109"/>
    </source>
</evidence>
<dbReference type="Pfam" id="PF07727">
    <property type="entry name" value="RVT_2"/>
    <property type="match status" value="1"/>
</dbReference>
<reference evidence="2" key="1">
    <citation type="submission" date="2018-05" db="EMBL/GenBank/DDBJ databases">
        <title>Draft genome of Mucuna pruriens seed.</title>
        <authorList>
            <person name="Nnadi N.E."/>
            <person name="Vos R."/>
            <person name="Hasami M.H."/>
            <person name="Devisetty U.K."/>
            <person name="Aguiy J.C."/>
        </authorList>
    </citation>
    <scope>NUCLEOTIDE SEQUENCE [LARGE SCALE GENOMIC DNA]</scope>
    <source>
        <strain evidence="2">JCA_2017</strain>
    </source>
</reference>
<keyword evidence="3" id="KW-1185">Reference proteome</keyword>
<name>A0A371GHP6_MUCPR</name>
<feature type="non-terminal residue" evidence="2">
    <location>
        <position position="1"/>
    </location>
</feature>
<proteinExistence type="predicted"/>
<comment type="caution">
    <text evidence="2">The sequence shown here is derived from an EMBL/GenBank/DDBJ whole genome shotgun (WGS) entry which is preliminary data.</text>
</comment>